<dbReference type="Gene3D" id="3.40.50.300">
    <property type="entry name" value="P-loop containing nucleotide triphosphate hydrolases"/>
    <property type="match status" value="1"/>
</dbReference>
<accession>A0AAD5WY02</accession>
<name>A0AAD5WY02_9FUNG</name>
<evidence type="ECO:0000313" key="6">
    <source>
        <dbReference type="EMBL" id="KAJ3026513.1"/>
    </source>
</evidence>
<evidence type="ECO:0000256" key="1">
    <source>
        <dbReference type="ARBA" id="ARBA00022741"/>
    </source>
</evidence>
<keyword evidence="3" id="KW-0067">ATP-binding</keyword>
<comment type="caution">
    <text evidence="6">The sequence shown here is derived from an EMBL/GenBank/DDBJ whole genome shotgun (WGS) entry which is preliminary data.</text>
</comment>
<proteinExistence type="predicted"/>
<keyword evidence="1" id="KW-0547">Nucleotide-binding</keyword>
<keyword evidence="2" id="KW-0378">Hydrolase</keyword>
<gene>
    <name evidence="6" type="ORF">HK097_006354</name>
</gene>
<evidence type="ECO:0000256" key="2">
    <source>
        <dbReference type="ARBA" id="ARBA00022801"/>
    </source>
</evidence>
<evidence type="ECO:0000313" key="7">
    <source>
        <dbReference type="Proteomes" id="UP001212841"/>
    </source>
</evidence>
<protein>
    <recommendedName>
        <fullName evidence="5">SF3 helicase domain-containing protein</fullName>
    </recommendedName>
</protein>
<dbReference type="PANTHER" id="PTHR35372:SF2">
    <property type="entry name" value="SF3 HELICASE DOMAIN-CONTAINING PROTEIN"/>
    <property type="match status" value="1"/>
</dbReference>
<keyword evidence="7" id="KW-1185">Reference proteome</keyword>
<sequence length="334" mass="37869">MPYPEEREYLNMALATALEGINEHELLFVLSGIGRNGKGLIKDLTLEALDQDVYCKAPAAELLTGGRPNSNQASPDLVDLHGATGVFLSEPNPNQAIKTSTIKPMIGNDSTRLRQNYGNQGTVKPTYSTFLLCNTIPKLDNDEENLWQKFAILTFPARFLVNPDPNDPLQHPVDSTLKRQIPELAPHWMLYLLDQYKIYAGRNYTLPPQTQRMKQCLVQYQKTTNFLREFAEDCLEFGDPQTDIVLVKTVYEEFESWWEEQSRGVNPFKGWETFSKQLGQIDSSRFRHGRKRPPGAHRTAPAAACFFGLKLKTTHDEVKGKSQSAERPVDDPVR</sequence>
<dbReference type="EMBL" id="JADGJD010002994">
    <property type="protein sequence ID" value="KAJ3026513.1"/>
    <property type="molecule type" value="Genomic_DNA"/>
</dbReference>
<feature type="region of interest" description="Disordered" evidence="4">
    <location>
        <begin position="315"/>
        <end position="334"/>
    </location>
</feature>
<dbReference type="AlphaFoldDB" id="A0AAD5WY02"/>
<evidence type="ECO:0000256" key="4">
    <source>
        <dbReference type="SAM" id="MobiDB-lite"/>
    </source>
</evidence>
<dbReference type="Proteomes" id="UP001212841">
    <property type="component" value="Unassembled WGS sequence"/>
</dbReference>
<evidence type="ECO:0000259" key="5">
    <source>
        <dbReference type="PROSITE" id="PS51206"/>
    </source>
</evidence>
<dbReference type="InterPro" id="IPR027417">
    <property type="entry name" value="P-loop_NTPase"/>
</dbReference>
<dbReference type="PROSITE" id="PS51206">
    <property type="entry name" value="SF3_HELICASE_1"/>
    <property type="match status" value="1"/>
</dbReference>
<evidence type="ECO:0000256" key="3">
    <source>
        <dbReference type="ARBA" id="ARBA00022840"/>
    </source>
</evidence>
<dbReference type="InterPro" id="IPR051620">
    <property type="entry name" value="ORF904-like_C"/>
</dbReference>
<reference evidence="6" key="1">
    <citation type="submission" date="2020-05" db="EMBL/GenBank/DDBJ databases">
        <title>Phylogenomic resolution of chytrid fungi.</title>
        <authorList>
            <person name="Stajich J.E."/>
            <person name="Amses K."/>
            <person name="Simmons R."/>
            <person name="Seto K."/>
            <person name="Myers J."/>
            <person name="Bonds A."/>
            <person name="Quandt C.A."/>
            <person name="Barry K."/>
            <person name="Liu P."/>
            <person name="Grigoriev I."/>
            <person name="Longcore J.E."/>
            <person name="James T.Y."/>
        </authorList>
    </citation>
    <scope>NUCLEOTIDE SEQUENCE</scope>
    <source>
        <strain evidence="6">JEL0318</strain>
    </source>
</reference>
<dbReference type="InterPro" id="IPR014015">
    <property type="entry name" value="Helicase_SF3_DNA-vir"/>
</dbReference>
<dbReference type="PANTHER" id="PTHR35372">
    <property type="entry name" value="ATP BINDING PROTEIN-RELATED"/>
    <property type="match status" value="1"/>
</dbReference>
<feature type="domain" description="SF3 helicase" evidence="5">
    <location>
        <begin position="5"/>
        <end position="168"/>
    </location>
</feature>
<organism evidence="6 7">
    <name type="scientific">Rhizophlyctis rosea</name>
    <dbReference type="NCBI Taxonomy" id="64517"/>
    <lineage>
        <taxon>Eukaryota</taxon>
        <taxon>Fungi</taxon>
        <taxon>Fungi incertae sedis</taxon>
        <taxon>Chytridiomycota</taxon>
        <taxon>Chytridiomycota incertae sedis</taxon>
        <taxon>Chytridiomycetes</taxon>
        <taxon>Rhizophlyctidales</taxon>
        <taxon>Rhizophlyctidaceae</taxon>
        <taxon>Rhizophlyctis</taxon>
    </lineage>
</organism>
<dbReference type="GO" id="GO:0005524">
    <property type="term" value="F:ATP binding"/>
    <property type="evidence" value="ECO:0007669"/>
    <property type="project" value="UniProtKB-KW"/>
</dbReference>
<dbReference type="GO" id="GO:0016787">
    <property type="term" value="F:hydrolase activity"/>
    <property type="evidence" value="ECO:0007669"/>
    <property type="project" value="UniProtKB-KW"/>
</dbReference>